<protein>
    <submittedName>
        <fullName evidence="1">Uncharacterized protein</fullName>
    </submittedName>
</protein>
<dbReference type="SUPFAM" id="SSF56672">
    <property type="entry name" value="DNA/RNA polymerases"/>
    <property type="match status" value="1"/>
</dbReference>
<feature type="non-terminal residue" evidence="1">
    <location>
        <position position="1"/>
    </location>
</feature>
<proteinExistence type="predicted"/>
<sequence length="178" mass="20610">LDVITYAPSNVQCFALTSSSPSKRHSCLDIQHNDSRTQQSPTSSDIDNIIHKLISHLDEEKQQEVYPMLLKHRTLFNLSKMTIANTQIRHVIRTDDHNPISSRLYSKTIQQQQILAEHIQQMEKNYLIRRSTSPWASPDPDQIFGRYDLNSSIQRTMARHSFSVVPYLFSAGFNLRDK</sequence>
<name>A0A8S2YS30_9BILA</name>
<accession>A0A8S2YS30</accession>
<reference evidence="1" key="1">
    <citation type="submission" date="2021-02" db="EMBL/GenBank/DDBJ databases">
        <authorList>
            <person name="Nowell W R."/>
        </authorList>
    </citation>
    <scope>NUCLEOTIDE SEQUENCE</scope>
</reference>
<dbReference type="InterPro" id="IPR043502">
    <property type="entry name" value="DNA/RNA_pol_sf"/>
</dbReference>
<evidence type="ECO:0000313" key="2">
    <source>
        <dbReference type="Proteomes" id="UP000681722"/>
    </source>
</evidence>
<organism evidence="1 2">
    <name type="scientific">Didymodactylos carnosus</name>
    <dbReference type="NCBI Taxonomy" id="1234261"/>
    <lineage>
        <taxon>Eukaryota</taxon>
        <taxon>Metazoa</taxon>
        <taxon>Spiralia</taxon>
        <taxon>Gnathifera</taxon>
        <taxon>Rotifera</taxon>
        <taxon>Eurotatoria</taxon>
        <taxon>Bdelloidea</taxon>
        <taxon>Philodinida</taxon>
        <taxon>Philodinidae</taxon>
        <taxon>Didymodactylos</taxon>
    </lineage>
</organism>
<evidence type="ECO:0000313" key="1">
    <source>
        <dbReference type="EMBL" id="CAF4581070.1"/>
    </source>
</evidence>
<dbReference type="EMBL" id="CAJOBC010122565">
    <property type="protein sequence ID" value="CAF4581070.1"/>
    <property type="molecule type" value="Genomic_DNA"/>
</dbReference>
<dbReference type="AlphaFoldDB" id="A0A8S2YS30"/>
<dbReference type="Proteomes" id="UP000681722">
    <property type="component" value="Unassembled WGS sequence"/>
</dbReference>
<gene>
    <name evidence="1" type="ORF">SRO942_LOCUS48135</name>
</gene>
<dbReference type="Gene3D" id="3.10.10.10">
    <property type="entry name" value="HIV Type 1 Reverse Transcriptase, subunit A, domain 1"/>
    <property type="match status" value="1"/>
</dbReference>
<comment type="caution">
    <text evidence="1">The sequence shown here is derived from an EMBL/GenBank/DDBJ whole genome shotgun (WGS) entry which is preliminary data.</text>
</comment>